<evidence type="ECO:0000313" key="1">
    <source>
        <dbReference type="EMBL" id="KLU23081.1"/>
    </source>
</evidence>
<evidence type="ECO:0000313" key="2">
    <source>
        <dbReference type="Proteomes" id="UP000035963"/>
    </source>
</evidence>
<dbReference type="Gene3D" id="1.10.260.40">
    <property type="entry name" value="lambda repressor-like DNA-binding domains"/>
    <property type="match status" value="1"/>
</dbReference>
<organism evidence="1 2">
    <name type="scientific">Caballeronia mineralivorans PML1(12)</name>
    <dbReference type="NCBI Taxonomy" id="908627"/>
    <lineage>
        <taxon>Bacteria</taxon>
        <taxon>Pseudomonadati</taxon>
        <taxon>Pseudomonadota</taxon>
        <taxon>Betaproteobacteria</taxon>
        <taxon>Burkholderiales</taxon>
        <taxon>Burkholderiaceae</taxon>
        <taxon>Caballeronia</taxon>
    </lineage>
</organism>
<comment type="caution">
    <text evidence="1">The sequence shown here is derived from an EMBL/GenBank/DDBJ whole genome shotgun (WGS) entry which is preliminary data.</text>
</comment>
<protein>
    <submittedName>
        <fullName evidence="1">Transcriptional regulator</fullName>
    </submittedName>
</protein>
<dbReference type="OrthoDB" id="8908960at2"/>
<dbReference type="EMBL" id="AEJF01000163">
    <property type="protein sequence ID" value="KLU23081.1"/>
    <property type="molecule type" value="Genomic_DNA"/>
</dbReference>
<proteinExistence type="predicted"/>
<accession>A0A0J1CS26</accession>
<dbReference type="PATRIC" id="fig|908627.4.peg.6037"/>
<dbReference type="RefSeq" id="WP_047895255.1">
    <property type="nucleotide sequence ID" value="NZ_AEJF01000163.1"/>
</dbReference>
<dbReference type="AlphaFoldDB" id="A0A0J1CS26"/>
<dbReference type="GO" id="GO:0003677">
    <property type="term" value="F:DNA binding"/>
    <property type="evidence" value="ECO:0007669"/>
    <property type="project" value="InterPro"/>
</dbReference>
<name>A0A0J1CS26_9BURK</name>
<keyword evidence="2" id="KW-1185">Reference proteome</keyword>
<reference evidence="1 2" key="1">
    <citation type="journal article" date="2015" name="Genome Announc.">
        <title>Draft Genome Sequence of Burkholderia sp. Strain PML1(12), an Ectomycorrhizosphere-Inhabiting Bacterium with Effective Mineral-Weathering Ability.</title>
        <authorList>
            <person name="Uroz S."/>
            <person name="Oger P."/>
        </authorList>
    </citation>
    <scope>NUCLEOTIDE SEQUENCE [LARGE SCALE GENOMIC DNA]</scope>
    <source>
        <strain evidence="2">PML1(12)</strain>
    </source>
</reference>
<sequence>MPTPQEKTDFSDRLKFSMTRAPEKMRGATDLALHFNLRYHGEPVSAQTTHKWLSARSIPTADKLATLAEWFKVEQHWLHYGPPPSGNPQNAPKPIVHDEKYPASGETIELASKIEALSPHHRYLLEELVDQFYGAGEKR</sequence>
<dbReference type="InterPro" id="IPR010982">
    <property type="entry name" value="Lambda_DNA-bd_dom_sf"/>
</dbReference>
<dbReference type="Proteomes" id="UP000035963">
    <property type="component" value="Unassembled WGS sequence"/>
</dbReference>
<gene>
    <name evidence="1" type="ORF">EOS_27015</name>
</gene>